<dbReference type="OrthoDB" id="3634448at2759"/>
<evidence type="ECO:0000313" key="2">
    <source>
        <dbReference type="EMBL" id="KAF2162682.1"/>
    </source>
</evidence>
<evidence type="ECO:0000256" key="1">
    <source>
        <dbReference type="SAM" id="MobiDB-lite"/>
    </source>
</evidence>
<accession>A0A6A6C9V7</accession>
<gene>
    <name evidence="2" type="ORF">M409DRAFT_58094</name>
</gene>
<dbReference type="RefSeq" id="XP_033663571.1">
    <property type="nucleotide sequence ID" value="XM_033813816.1"/>
</dbReference>
<organism evidence="2 3">
    <name type="scientific">Zasmidium cellare ATCC 36951</name>
    <dbReference type="NCBI Taxonomy" id="1080233"/>
    <lineage>
        <taxon>Eukaryota</taxon>
        <taxon>Fungi</taxon>
        <taxon>Dikarya</taxon>
        <taxon>Ascomycota</taxon>
        <taxon>Pezizomycotina</taxon>
        <taxon>Dothideomycetes</taxon>
        <taxon>Dothideomycetidae</taxon>
        <taxon>Mycosphaerellales</taxon>
        <taxon>Mycosphaerellaceae</taxon>
        <taxon>Zasmidium</taxon>
    </lineage>
</organism>
<feature type="region of interest" description="Disordered" evidence="1">
    <location>
        <begin position="93"/>
        <end position="113"/>
    </location>
</feature>
<protein>
    <submittedName>
        <fullName evidence="2">Uncharacterized protein</fullName>
    </submittedName>
</protein>
<sequence>MRRPLAQVAKMDDPLAIRVQKLAPELFDEIFDLVFTLDDDPSVILTHDYKPPPQLQVDRASRATFAATYYPNTAFCLASVAKKSLLSRLSVASSSPCPSPPSHDPEDAHHWQPASARRRFLPGVRIPSRFRQLSLQGSQQVHERRAFQGREARCSCRGEASCHVFGDAGRRIGEEVSRVDCIAPRDELR</sequence>
<dbReference type="Proteomes" id="UP000799537">
    <property type="component" value="Unassembled WGS sequence"/>
</dbReference>
<proteinExistence type="predicted"/>
<dbReference type="GeneID" id="54567088"/>
<dbReference type="EMBL" id="ML993612">
    <property type="protein sequence ID" value="KAF2162682.1"/>
    <property type="molecule type" value="Genomic_DNA"/>
</dbReference>
<reference evidence="2" key="1">
    <citation type="journal article" date="2020" name="Stud. Mycol.">
        <title>101 Dothideomycetes genomes: a test case for predicting lifestyles and emergence of pathogens.</title>
        <authorList>
            <person name="Haridas S."/>
            <person name="Albert R."/>
            <person name="Binder M."/>
            <person name="Bloem J."/>
            <person name="Labutti K."/>
            <person name="Salamov A."/>
            <person name="Andreopoulos B."/>
            <person name="Baker S."/>
            <person name="Barry K."/>
            <person name="Bills G."/>
            <person name="Bluhm B."/>
            <person name="Cannon C."/>
            <person name="Castanera R."/>
            <person name="Culley D."/>
            <person name="Daum C."/>
            <person name="Ezra D."/>
            <person name="Gonzalez J."/>
            <person name="Henrissat B."/>
            <person name="Kuo A."/>
            <person name="Liang C."/>
            <person name="Lipzen A."/>
            <person name="Lutzoni F."/>
            <person name="Magnuson J."/>
            <person name="Mondo S."/>
            <person name="Nolan M."/>
            <person name="Ohm R."/>
            <person name="Pangilinan J."/>
            <person name="Park H.-J."/>
            <person name="Ramirez L."/>
            <person name="Alfaro M."/>
            <person name="Sun H."/>
            <person name="Tritt A."/>
            <person name="Yoshinaga Y."/>
            <person name="Zwiers L.-H."/>
            <person name="Turgeon B."/>
            <person name="Goodwin S."/>
            <person name="Spatafora J."/>
            <person name="Crous P."/>
            <person name="Grigoriev I."/>
        </authorList>
    </citation>
    <scope>NUCLEOTIDE SEQUENCE</scope>
    <source>
        <strain evidence="2">ATCC 36951</strain>
    </source>
</reference>
<dbReference type="AlphaFoldDB" id="A0A6A6C9V7"/>
<evidence type="ECO:0000313" key="3">
    <source>
        <dbReference type="Proteomes" id="UP000799537"/>
    </source>
</evidence>
<keyword evidence="3" id="KW-1185">Reference proteome</keyword>
<name>A0A6A6C9V7_ZASCE</name>